<evidence type="ECO:0000313" key="13">
    <source>
        <dbReference type="Proteomes" id="UP000800035"/>
    </source>
</evidence>
<evidence type="ECO:0000256" key="6">
    <source>
        <dbReference type="ARBA" id="ARBA00023004"/>
    </source>
</evidence>
<feature type="transmembrane region" description="Helical" evidence="11">
    <location>
        <begin position="20"/>
        <end position="40"/>
    </location>
</feature>
<dbReference type="PANTHER" id="PTHR46206">
    <property type="entry name" value="CYTOCHROME P450"/>
    <property type="match status" value="1"/>
</dbReference>
<evidence type="ECO:0000256" key="11">
    <source>
        <dbReference type="SAM" id="Phobius"/>
    </source>
</evidence>
<dbReference type="Pfam" id="PF00067">
    <property type="entry name" value="p450"/>
    <property type="match status" value="1"/>
</dbReference>
<comment type="similarity">
    <text evidence="3 9">Belongs to the cytochrome P450 family.</text>
</comment>
<dbReference type="InterPro" id="IPR017972">
    <property type="entry name" value="Cyt_P450_CS"/>
</dbReference>
<keyword evidence="11" id="KW-1133">Transmembrane helix</keyword>
<keyword evidence="6 8" id="KW-0408">Iron</keyword>
<comment type="pathway">
    <text evidence="2">Mycotoxin biosynthesis.</text>
</comment>
<keyword evidence="13" id="KW-1185">Reference proteome</keyword>
<dbReference type="PROSITE" id="PS00086">
    <property type="entry name" value="CYTOCHROME_P450"/>
    <property type="match status" value="1"/>
</dbReference>
<dbReference type="InterPro" id="IPR036396">
    <property type="entry name" value="Cyt_P450_sf"/>
</dbReference>
<dbReference type="Proteomes" id="UP000800035">
    <property type="component" value="Unassembled WGS sequence"/>
</dbReference>
<evidence type="ECO:0000256" key="7">
    <source>
        <dbReference type="ARBA" id="ARBA00023033"/>
    </source>
</evidence>
<dbReference type="PANTHER" id="PTHR46206:SF6">
    <property type="entry name" value="CYTOCHROME P450 MONOOXYGENASE AN1598-RELATED"/>
    <property type="match status" value="1"/>
</dbReference>
<evidence type="ECO:0000256" key="9">
    <source>
        <dbReference type="RuleBase" id="RU000461"/>
    </source>
</evidence>
<keyword evidence="8 9" id="KW-0349">Heme</keyword>
<keyword evidence="4 8" id="KW-0479">Metal-binding</keyword>
<evidence type="ECO:0000256" key="1">
    <source>
        <dbReference type="ARBA" id="ARBA00001971"/>
    </source>
</evidence>
<evidence type="ECO:0000313" key="12">
    <source>
        <dbReference type="EMBL" id="KAF1951236.1"/>
    </source>
</evidence>
<feature type="coiled-coil region" evidence="10">
    <location>
        <begin position="145"/>
        <end position="172"/>
    </location>
</feature>
<dbReference type="GO" id="GO:0016705">
    <property type="term" value="F:oxidoreductase activity, acting on paired donors, with incorporation or reduction of molecular oxygen"/>
    <property type="evidence" value="ECO:0007669"/>
    <property type="project" value="InterPro"/>
</dbReference>
<dbReference type="InterPro" id="IPR001128">
    <property type="entry name" value="Cyt_P450"/>
</dbReference>
<evidence type="ECO:0000256" key="8">
    <source>
        <dbReference type="PIRSR" id="PIRSR602403-1"/>
    </source>
</evidence>
<dbReference type="AlphaFoldDB" id="A0A6A5TK74"/>
<organism evidence="12 13">
    <name type="scientific">Byssothecium circinans</name>
    <dbReference type="NCBI Taxonomy" id="147558"/>
    <lineage>
        <taxon>Eukaryota</taxon>
        <taxon>Fungi</taxon>
        <taxon>Dikarya</taxon>
        <taxon>Ascomycota</taxon>
        <taxon>Pezizomycotina</taxon>
        <taxon>Dothideomycetes</taxon>
        <taxon>Pleosporomycetidae</taxon>
        <taxon>Pleosporales</taxon>
        <taxon>Massarineae</taxon>
        <taxon>Massarinaceae</taxon>
        <taxon>Byssothecium</taxon>
    </lineage>
</organism>
<keyword evidence="11" id="KW-0812">Transmembrane</keyword>
<protein>
    <submittedName>
        <fullName evidence="12">Cytochrome P450</fullName>
    </submittedName>
</protein>
<dbReference type="SUPFAM" id="SSF48264">
    <property type="entry name" value="Cytochrome P450"/>
    <property type="match status" value="1"/>
</dbReference>
<dbReference type="OrthoDB" id="1844152at2759"/>
<name>A0A6A5TK74_9PLEO</name>
<evidence type="ECO:0000256" key="10">
    <source>
        <dbReference type="SAM" id="Coils"/>
    </source>
</evidence>
<evidence type="ECO:0000256" key="3">
    <source>
        <dbReference type="ARBA" id="ARBA00010617"/>
    </source>
</evidence>
<keyword evidence="10" id="KW-0175">Coiled coil</keyword>
<dbReference type="InterPro" id="IPR002403">
    <property type="entry name" value="Cyt_P450_E_grp-IV"/>
</dbReference>
<dbReference type="GO" id="GO:0005506">
    <property type="term" value="F:iron ion binding"/>
    <property type="evidence" value="ECO:0007669"/>
    <property type="project" value="InterPro"/>
</dbReference>
<evidence type="ECO:0000256" key="5">
    <source>
        <dbReference type="ARBA" id="ARBA00023002"/>
    </source>
</evidence>
<dbReference type="CDD" id="cd11041">
    <property type="entry name" value="CYP503A1-like"/>
    <property type="match status" value="1"/>
</dbReference>
<accession>A0A6A5TK74</accession>
<reference evidence="12" key="1">
    <citation type="journal article" date="2020" name="Stud. Mycol.">
        <title>101 Dothideomycetes genomes: a test case for predicting lifestyles and emergence of pathogens.</title>
        <authorList>
            <person name="Haridas S."/>
            <person name="Albert R."/>
            <person name="Binder M."/>
            <person name="Bloem J."/>
            <person name="Labutti K."/>
            <person name="Salamov A."/>
            <person name="Andreopoulos B."/>
            <person name="Baker S."/>
            <person name="Barry K."/>
            <person name="Bills G."/>
            <person name="Bluhm B."/>
            <person name="Cannon C."/>
            <person name="Castanera R."/>
            <person name="Culley D."/>
            <person name="Daum C."/>
            <person name="Ezra D."/>
            <person name="Gonzalez J."/>
            <person name="Henrissat B."/>
            <person name="Kuo A."/>
            <person name="Liang C."/>
            <person name="Lipzen A."/>
            <person name="Lutzoni F."/>
            <person name="Magnuson J."/>
            <person name="Mondo S."/>
            <person name="Nolan M."/>
            <person name="Ohm R."/>
            <person name="Pangilinan J."/>
            <person name="Park H.-J."/>
            <person name="Ramirez L."/>
            <person name="Alfaro M."/>
            <person name="Sun H."/>
            <person name="Tritt A."/>
            <person name="Yoshinaga Y."/>
            <person name="Zwiers L.-H."/>
            <person name="Turgeon B."/>
            <person name="Goodwin S."/>
            <person name="Spatafora J."/>
            <person name="Crous P."/>
            <person name="Grigoriev I."/>
        </authorList>
    </citation>
    <scope>NUCLEOTIDE SEQUENCE</scope>
    <source>
        <strain evidence="12">CBS 675.92</strain>
    </source>
</reference>
<dbReference type="PRINTS" id="PR00465">
    <property type="entry name" value="EP450IV"/>
</dbReference>
<evidence type="ECO:0000256" key="2">
    <source>
        <dbReference type="ARBA" id="ARBA00004685"/>
    </source>
</evidence>
<keyword evidence="5 9" id="KW-0560">Oxidoreductase</keyword>
<evidence type="ECO:0000256" key="4">
    <source>
        <dbReference type="ARBA" id="ARBA00022723"/>
    </source>
</evidence>
<dbReference type="GO" id="GO:0004497">
    <property type="term" value="F:monooxygenase activity"/>
    <property type="evidence" value="ECO:0007669"/>
    <property type="project" value="UniProtKB-KW"/>
</dbReference>
<gene>
    <name evidence="12" type="ORF">CC80DRAFT_425233</name>
</gene>
<proteinExistence type="inferred from homology"/>
<keyword evidence="7 9" id="KW-0503">Monooxygenase</keyword>
<keyword evidence="11" id="KW-0472">Membrane</keyword>
<feature type="binding site" description="axial binding residue" evidence="8">
    <location>
        <position position="465"/>
    </location>
    <ligand>
        <name>heme</name>
        <dbReference type="ChEBI" id="CHEBI:30413"/>
    </ligand>
    <ligandPart>
        <name>Fe</name>
        <dbReference type="ChEBI" id="CHEBI:18248"/>
    </ligandPart>
</feature>
<dbReference type="GO" id="GO:0020037">
    <property type="term" value="F:heme binding"/>
    <property type="evidence" value="ECO:0007669"/>
    <property type="project" value="InterPro"/>
</dbReference>
<comment type="cofactor">
    <cofactor evidence="1 8">
        <name>heme</name>
        <dbReference type="ChEBI" id="CHEBI:30413"/>
    </cofactor>
</comment>
<dbReference type="EMBL" id="ML977019">
    <property type="protein sequence ID" value="KAF1951236.1"/>
    <property type="molecule type" value="Genomic_DNA"/>
</dbReference>
<dbReference type="Gene3D" id="1.10.630.10">
    <property type="entry name" value="Cytochrome P450"/>
    <property type="match status" value="1"/>
</dbReference>
<sequence>MDSLSLDLSSLSLLANVIELWALPYIFILSVLLLFLKAYFATKVIEGAPYLPCAKGFNGLPKDFNNYIGTGYNKVNFPADYYFNSAKVPQFRETMFSTPTDSGPLVILPQKFVDEVKSLPESVSSFRKSFEFVSNEHQLALIHAAKHHLTRNKDLEKLLDGLQIELDFAFEEELPACEDWKDTKIYPLVIRIVARLIVRVMVGPELCRNEEYLRMSIDFTVNCLLVSRFLAWCPIPLRPIVKYFTPGYQALRRQERLAERLLGPILHQRLQCQHNSTAEKPCDMLQWLIDARPEGSVCDARYLAIAQLNASLAAIHSTAIVVTNAIFDLASRPAYFEPLRTELQSLMQGTSNAKMNNINILELKKLDSFLKESQRLNPLGLIGLMRSAVSDIHLSDGSMLPKGTQFAFAMRNMSYDDTVFEKASTFDGFRFESMHERSQDKSTQRWQFVATNNSSYSFGHGRHACPGRFFAALEMKLILANLIQRYDFKTVGEKIEYRTGVRGFMLVPDPEQVISIKKRLV</sequence>